<evidence type="ECO:0000256" key="5">
    <source>
        <dbReference type="SAM" id="SignalP"/>
    </source>
</evidence>
<reference evidence="8" key="1">
    <citation type="submission" date="2011-08" db="EMBL/GenBank/DDBJ databases">
        <authorList>
            <person name="Rombauts S."/>
        </authorList>
    </citation>
    <scope>NUCLEOTIDE SEQUENCE</scope>
    <source>
        <strain evidence="8">London</strain>
    </source>
</reference>
<dbReference type="Proteomes" id="UP000015104">
    <property type="component" value="Unassembled WGS sequence"/>
</dbReference>
<dbReference type="GO" id="GO:0004869">
    <property type="term" value="F:cysteine-type endopeptidase inhibitor activity"/>
    <property type="evidence" value="ECO:0007669"/>
    <property type="project" value="UniProtKB-KW"/>
</dbReference>
<dbReference type="Pfam" id="PF00031">
    <property type="entry name" value="Cystatin"/>
    <property type="match status" value="1"/>
</dbReference>
<dbReference type="InterPro" id="IPR000010">
    <property type="entry name" value="Cystatin_dom"/>
</dbReference>
<dbReference type="Gene3D" id="3.10.450.10">
    <property type="match status" value="1"/>
</dbReference>
<comment type="similarity">
    <text evidence="1">Belongs to the cystatin family.</text>
</comment>
<dbReference type="OrthoDB" id="10007179at2759"/>
<dbReference type="HOGENOM" id="CLU_118168_4_0_1"/>
<gene>
    <name evidence="7" type="primary">107363309</name>
</gene>
<accession>T1KDP0</accession>
<dbReference type="EMBL" id="CAEY01002024">
    <property type="status" value="NOT_ANNOTATED_CDS"/>
    <property type="molecule type" value="Genomic_DNA"/>
</dbReference>
<keyword evidence="4" id="KW-1015">Disulfide bond</keyword>
<evidence type="ECO:0000313" key="8">
    <source>
        <dbReference type="Proteomes" id="UP000015104"/>
    </source>
</evidence>
<dbReference type="PANTHER" id="PTHR46186:SF2">
    <property type="entry name" value="CYSTATIN"/>
    <property type="match status" value="1"/>
</dbReference>
<dbReference type="FunFam" id="3.10.450.10:FF:000004">
    <property type="entry name" value="Cystatin C"/>
    <property type="match status" value="1"/>
</dbReference>
<evidence type="ECO:0000259" key="6">
    <source>
        <dbReference type="SMART" id="SM00043"/>
    </source>
</evidence>
<dbReference type="InterPro" id="IPR046350">
    <property type="entry name" value="Cystatin_sf"/>
</dbReference>
<evidence type="ECO:0000256" key="2">
    <source>
        <dbReference type="ARBA" id="ARBA00022690"/>
    </source>
</evidence>
<feature type="chain" id="PRO_5018540289" description="Cystatin domain-containing protein" evidence="5">
    <location>
        <begin position="18"/>
        <end position="128"/>
    </location>
</feature>
<keyword evidence="3" id="KW-0789">Thiol protease inhibitor</keyword>
<protein>
    <recommendedName>
        <fullName evidence="6">Cystatin domain-containing protein</fullName>
    </recommendedName>
</protein>
<keyword evidence="5" id="KW-0732">Signal</keyword>
<feature type="signal peptide" evidence="5">
    <location>
        <begin position="1"/>
        <end position="17"/>
    </location>
</feature>
<dbReference type="EnsemblMetazoa" id="tetur09g03670.1">
    <property type="protein sequence ID" value="tetur09g03670.1"/>
    <property type="gene ID" value="tetur09g03670"/>
</dbReference>
<dbReference type="SUPFAM" id="SSF54403">
    <property type="entry name" value="Cystatin/monellin"/>
    <property type="match status" value="1"/>
</dbReference>
<dbReference type="GO" id="GO:0005615">
    <property type="term" value="C:extracellular space"/>
    <property type="evidence" value="ECO:0007669"/>
    <property type="project" value="TreeGrafter"/>
</dbReference>
<evidence type="ECO:0000256" key="3">
    <source>
        <dbReference type="ARBA" id="ARBA00022704"/>
    </source>
</evidence>
<dbReference type="PANTHER" id="PTHR46186">
    <property type="entry name" value="CYSTATIN"/>
    <property type="match status" value="1"/>
</dbReference>
<dbReference type="CDD" id="cd00042">
    <property type="entry name" value="CY"/>
    <property type="match status" value="1"/>
</dbReference>
<evidence type="ECO:0000256" key="4">
    <source>
        <dbReference type="ARBA" id="ARBA00023157"/>
    </source>
</evidence>
<evidence type="ECO:0000313" key="7">
    <source>
        <dbReference type="EnsemblMetazoa" id="tetur09g03670.1"/>
    </source>
</evidence>
<organism evidence="7 8">
    <name type="scientific">Tetranychus urticae</name>
    <name type="common">Two-spotted spider mite</name>
    <dbReference type="NCBI Taxonomy" id="32264"/>
    <lineage>
        <taxon>Eukaryota</taxon>
        <taxon>Metazoa</taxon>
        <taxon>Ecdysozoa</taxon>
        <taxon>Arthropoda</taxon>
        <taxon>Chelicerata</taxon>
        <taxon>Arachnida</taxon>
        <taxon>Acari</taxon>
        <taxon>Acariformes</taxon>
        <taxon>Trombidiformes</taxon>
        <taxon>Prostigmata</taxon>
        <taxon>Eleutherengona</taxon>
        <taxon>Raphignathae</taxon>
        <taxon>Tetranychoidea</taxon>
        <taxon>Tetranychidae</taxon>
        <taxon>Tetranychus</taxon>
    </lineage>
</organism>
<sequence>MKLILVIAVCLIGASHQFILDGGWGSVDANSETIKDLAQVATEHRNSQINSLYYRTLVEIKSAKQQVVNGMKYELTLVLADTNCAKQDAGAKLCPVGQGAAKEECVYTIWIESTKETPEVTSSSCTDL</sequence>
<feature type="domain" description="Cystatin" evidence="6">
    <location>
        <begin position="19"/>
        <end position="126"/>
    </location>
</feature>
<dbReference type="GO" id="GO:0005737">
    <property type="term" value="C:cytoplasm"/>
    <property type="evidence" value="ECO:0007669"/>
    <property type="project" value="TreeGrafter"/>
</dbReference>
<reference evidence="7" key="2">
    <citation type="submission" date="2015-06" db="UniProtKB">
        <authorList>
            <consortium name="EnsemblMetazoa"/>
        </authorList>
    </citation>
    <scope>IDENTIFICATION</scope>
</reference>
<keyword evidence="8" id="KW-1185">Reference proteome</keyword>
<proteinExistence type="inferred from homology"/>
<evidence type="ECO:0000256" key="1">
    <source>
        <dbReference type="ARBA" id="ARBA00009403"/>
    </source>
</evidence>
<dbReference type="SMART" id="SM00043">
    <property type="entry name" value="CY"/>
    <property type="match status" value="1"/>
</dbReference>
<dbReference type="eggNOG" id="ENOG502T6MV">
    <property type="taxonomic scope" value="Eukaryota"/>
</dbReference>
<dbReference type="AlphaFoldDB" id="T1KDP0"/>
<dbReference type="GO" id="GO:0031982">
    <property type="term" value="C:vesicle"/>
    <property type="evidence" value="ECO:0007669"/>
    <property type="project" value="TreeGrafter"/>
</dbReference>
<name>T1KDP0_TETUR</name>
<keyword evidence="2" id="KW-0646">Protease inhibitor</keyword>